<keyword evidence="3" id="KW-0862">Zinc</keyword>
<dbReference type="Proteomes" id="UP001159363">
    <property type="component" value="Chromosome 15"/>
</dbReference>
<dbReference type="Pfam" id="PF04500">
    <property type="entry name" value="FLYWCH"/>
    <property type="match status" value="1"/>
</dbReference>
<keyword evidence="6" id="KW-1185">Reference proteome</keyword>
<organism evidence="5 6">
    <name type="scientific">Dryococelus australis</name>
    <dbReference type="NCBI Taxonomy" id="614101"/>
    <lineage>
        <taxon>Eukaryota</taxon>
        <taxon>Metazoa</taxon>
        <taxon>Ecdysozoa</taxon>
        <taxon>Arthropoda</taxon>
        <taxon>Hexapoda</taxon>
        <taxon>Insecta</taxon>
        <taxon>Pterygota</taxon>
        <taxon>Neoptera</taxon>
        <taxon>Polyneoptera</taxon>
        <taxon>Phasmatodea</taxon>
        <taxon>Verophasmatodea</taxon>
        <taxon>Anareolatae</taxon>
        <taxon>Phasmatidae</taxon>
        <taxon>Eurycanthinae</taxon>
        <taxon>Dryococelus</taxon>
    </lineage>
</organism>
<feature type="domain" description="FLYWCH-type" evidence="4">
    <location>
        <begin position="27"/>
        <end position="87"/>
    </location>
</feature>
<accession>A0ABQ9G2B0</accession>
<proteinExistence type="predicted"/>
<protein>
    <recommendedName>
        <fullName evidence="4">FLYWCH-type domain-containing protein</fullName>
    </recommendedName>
</protein>
<keyword evidence="1" id="KW-0479">Metal-binding</keyword>
<dbReference type="EMBL" id="JARBHB010000016">
    <property type="protein sequence ID" value="KAJ8866615.1"/>
    <property type="molecule type" value="Genomic_DNA"/>
</dbReference>
<comment type="caution">
    <text evidence="5">The sequence shown here is derived from an EMBL/GenBank/DDBJ whole genome shotgun (WGS) entry which is preliminary data.</text>
</comment>
<sequence length="105" mass="12070">MLNGQECAGGYHILFSPSCSLSAELQFVRSRKGKPQLVFRDYLYNLYRIDAGCRQVWVCRENKQQRCRARLVLVCGGVQVRVAEHNHLSHAALIREKLNNMTCFV</sequence>
<dbReference type="InterPro" id="IPR007588">
    <property type="entry name" value="Znf_FLYWCH"/>
</dbReference>
<reference evidence="5 6" key="1">
    <citation type="submission" date="2023-02" db="EMBL/GenBank/DDBJ databases">
        <title>LHISI_Scaffold_Assembly.</title>
        <authorList>
            <person name="Stuart O.P."/>
            <person name="Cleave R."/>
            <person name="Magrath M.J.L."/>
            <person name="Mikheyev A.S."/>
        </authorList>
    </citation>
    <scope>NUCLEOTIDE SEQUENCE [LARGE SCALE GENOMIC DNA]</scope>
    <source>
        <strain evidence="5">Daus_M_001</strain>
        <tissue evidence="5">Leg muscle</tissue>
    </source>
</reference>
<evidence type="ECO:0000256" key="3">
    <source>
        <dbReference type="ARBA" id="ARBA00022833"/>
    </source>
</evidence>
<dbReference type="Gene3D" id="2.20.25.240">
    <property type="match status" value="1"/>
</dbReference>
<gene>
    <name evidence="5" type="ORF">PR048_032475</name>
</gene>
<keyword evidence="2" id="KW-0863">Zinc-finger</keyword>
<evidence type="ECO:0000259" key="4">
    <source>
        <dbReference type="Pfam" id="PF04500"/>
    </source>
</evidence>
<evidence type="ECO:0000313" key="6">
    <source>
        <dbReference type="Proteomes" id="UP001159363"/>
    </source>
</evidence>
<evidence type="ECO:0000256" key="2">
    <source>
        <dbReference type="ARBA" id="ARBA00022771"/>
    </source>
</evidence>
<name>A0ABQ9G2B0_9NEOP</name>
<evidence type="ECO:0000313" key="5">
    <source>
        <dbReference type="EMBL" id="KAJ8866615.1"/>
    </source>
</evidence>
<evidence type="ECO:0000256" key="1">
    <source>
        <dbReference type="ARBA" id="ARBA00022723"/>
    </source>
</evidence>